<comment type="cofactor">
    <cofactor evidence="1">
        <name>pyridoxal 5'-phosphate</name>
        <dbReference type="ChEBI" id="CHEBI:597326"/>
    </cofactor>
</comment>
<comment type="caution">
    <text evidence="11">The sequence shown here is derived from an EMBL/GenBank/DDBJ whole genome shotgun (WGS) entry which is preliminary data.</text>
</comment>
<dbReference type="Gene3D" id="3.40.640.10">
    <property type="entry name" value="Type I PLP-dependent aspartate aminotransferase-like (Major domain)"/>
    <property type="match status" value="1"/>
</dbReference>
<dbReference type="EC" id="4.1.1.81" evidence="4"/>
<evidence type="ECO:0000256" key="2">
    <source>
        <dbReference type="ARBA" id="ARBA00003444"/>
    </source>
</evidence>
<dbReference type="CDD" id="cd00609">
    <property type="entry name" value="AAT_like"/>
    <property type="match status" value="1"/>
</dbReference>
<evidence type="ECO:0000256" key="3">
    <source>
        <dbReference type="ARBA" id="ARBA00004953"/>
    </source>
</evidence>
<dbReference type="Pfam" id="PF00155">
    <property type="entry name" value="Aminotran_1_2"/>
    <property type="match status" value="1"/>
</dbReference>
<proteinExistence type="predicted"/>
<dbReference type="GO" id="GO:0030170">
    <property type="term" value="F:pyridoxal phosphate binding"/>
    <property type="evidence" value="ECO:0007669"/>
    <property type="project" value="InterPro"/>
</dbReference>
<feature type="domain" description="Aminotransferase class I/classII large" evidence="10">
    <location>
        <begin position="50"/>
        <end position="330"/>
    </location>
</feature>
<evidence type="ECO:0000313" key="11">
    <source>
        <dbReference type="EMBL" id="KYO57935.1"/>
    </source>
</evidence>
<dbReference type="NCBIfam" id="TIGR01140">
    <property type="entry name" value="L_thr_O3P_dcar"/>
    <property type="match status" value="1"/>
</dbReference>
<dbReference type="InterPro" id="IPR015421">
    <property type="entry name" value="PyrdxlP-dep_Trfase_major"/>
</dbReference>
<organism evidence="11 12">
    <name type="scientific">Tistrella mobilis</name>
    <dbReference type="NCBI Taxonomy" id="171437"/>
    <lineage>
        <taxon>Bacteria</taxon>
        <taxon>Pseudomonadati</taxon>
        <taxon>Pseudomonadota</taxon>
        <taxon>Alphaproteobacteria</taxon>
        <taxon>Geminicoccales</taxon>
        <taxon>Geminicoccaceae</taxon>
        <taxon>Tistrella</taxon>
    </lineage>
</organism>
<evidence type="ECO:0000256" key="7">
    <source>
        <dbReference type="ARBA" id="ARBA00023239"/>
    </source>
</evidence>
<comment type="catalytic activity">
    <reaction evidence="9">
        <text>O-phospho-L-threonine + H(+) = (R)-1-aminopropan-2-yl phosphate + CO2</text>
        <dbReference type="Rhea" id="RHEA:11492"/>
        <dbReference type="ChEBI" id="CHEBI:15378"/>
        <dbReference type="ChEBI" id="CHEBI:16526"/>
        <dbReference type="ChEBI" id="CHEBI:58563"/>
        <dbReference type="ChEBI" id="CHEBI:58675"/>
        <dbReference type="EC" id="4.1.1.81"/>
    </reaction>
</comment>
<evidence type="ECO:0000313" key="12">
    <source>
        <dbReference type="Proteomes" id="UP000075787"/>
    </source>
</evidence>
<dbReference type="AlphaFoldDB" id="A0A161PUS6"/>
<dbReference type="PANTHER" id="PTHR42885:SF1">
    <property type="entry name" value="THREONINE-PHOSPHATE DECARBOXYLASE"/>
    <property type="match status" value="1"/>
</dbReference>
<accession>A0A161PUS6</accession>
<dbReference type="InterPro" id="IPR015424">
    <property type="entry name" value="PyrdxlP-dep_Trfase"/>
</dbReference>
<evidence type="ECO:0000256" key="6">
    <source>
        <dbReference type="ARBA" id="ARBA00022898"/>
    </source>
</evidence>
<evidence type="ECO:0000256" key="8">
    <source>
        <dbReference type="ARBA" id="ARBA00029996"/>
    </source>
</evidence>
<evidence type="ECO:0000256" key="4">
    <source>
        <dbReference type="ARBA" id="ARBA00012285"/>
    </source>
</evidence>
<evidence type="ECO:0000256" key="9">
    <source>
        <dbReference type="ARBA" id="ARBA00048531"/>
    </source>
</evidence>
<keyword evidence="6" id="KW-0663">Pyridoxal phosphate</keyword>
<evidence type="ECO:0000256" key="1">
    <source>
        <dbReference type="ARBA" id="ARBA00001933"/>
    </source>
</evidence>
<dbReference type="PROSITE" id="PS00105">
    <property type="entry name" value="AA_TRANSFER_CLASS_1"/>
    <property type="match status" value="1"/>
</dbReference>
<dbReference type="GO" id="GO:0009236">
    <property type="term" value="P:cobalamin biosynthetic process"/>
    <property type="evidence" value="ECO:0007669"/>
    <property type="project" value="UniProtKB-UniPathway"/>
</dbReference>
<comment type="function">
    <text evidence="2">Decarboxylates L-threonine-O-3-phosphate to yield (R)-1-amino-2-propanol O-2-phosphate, the precursor for the linkage between the nucleotide loop and the corrin ring in cobalamin.</text>
</comment>
<keyword evidence="7" id="KW-0456">Lyase</keyword>
<dbReference type="UniPathway" id="UPA00148"/>
<dbReference type="Proteomes" id="UP000075787">
    <property type="component" value="Unassembled WGS sequence"/>
</dbReference>
<comment type="pathway">
    <text evidence="3">Cofactor biosynthesis; adenosylcobalamin biosynthesis.</text>
</comment>
<gene>
    <name evidence="11" type="ORF">AUP44_00415</name>
</gene>
<evidence type="ECO:0000256" key="5">
    <source>
        <dbReference type="ARBA" id="ARBA00022573"/>
    </source>
</evidence>
<name>A0A161PUS6_9PROT</name>
<dbReference type="EMBL" id="LPZR01000001">
    <property type="protein sequence ID" value="KYO57935.1"/>
    <property type="molecule type" value="Genomic_DNA"/>
</dbReference>
<sequence length="357" mass="37820">MTAAHRDHGGRLAAMAASHPTAPRPWIDLSTGINRDPYPFDPRDIPADAWTRLPDSDLIGPCLDAAARFYRAPGPDHLCAGPGSQALIQALPFAVPRGRVAVLGPTYNEHGPAWERAGHAVTVETDPDRLTAPGIDTVLIVNPNNPDGRLTGRDELRRLARLMADRGGRLVVDEAFAEITPDASVADLAGPGLVVLRSFGKFFGLAGLRLGVAIADPATALRMTDHLGPWAVSGPALAVAARAYDDTAWITGTRARLAAGANRLSRLLHRRGLVPVGQTDLFVTVDAGSRARAAAILDRLATRHGILIRDWPGPVTLPAQAGWLRFGIPAEDDAHGRPGEWARLEGALADAASHTEG</sequence>
<dbReference type="GO" id="GO:0048472">
    <property type="term" value="F:threonine-phosphate decarboxylase activity"/>
    <property type="evidence" value="ECO:0007669"/>
    <property type="project" value="UniProtKB-EC"/>
</dbReference>
<evidence type="ECO:0000259" key="10">
    <source>
        <dbReference type="Pfam" id="PF00155"/>
    </source>
</evidence>
<dbReference type="PANTHER" id="PTHR42885">
    <property type="entry name" value="HISTIDINOL-PHOSPHATE AMINOTRANSFERASE-RELATED"/>
    <property type="match status" value="1"/>
</dbReference>
<dbReference type="InterPro" id="IPR004838">
    <property type="entry name" value="NHTrfase_class1_PyrdxlP-BS"/>
</dbReference>
<dbReference type="SUPFAM" id="SSF53383">
    <property type="entry name" value="PLP-dependent transferases"/>
    <property type="match status" value="1"/>
</dbReference>
<reference evidence="11 12" key="1">
    <citation type="submission" date="2015-12" db="EMBL/GenBank/DDBJ databases">
        <title>Genome sequence of Tistrella mobilis MCCC 1A02139.</title>
        <authorList>
            <person name="Lu L."/>
            <person name="Lai Q."/>
            <person name="Shao Z."/>
            <person name="Qian P."/>
        </authorList>
    </citation>
    <scope>NUCLEOTIDE SEQUENCE [LARGE SCALE GENOMIC DNA]</scope>
    <source>
        <strain evidence="11 12">MCCC 1A02139</strain>
    </source>
</reference>
<dbReference type="InterPro" id="IPR015422">
    <property type="entry name" value="PyrdxlP-dep_Trfase_small"/>
</dbReference>
<dbReference type="InterPro" id="IPR004839">
    <property type="entry name" value="Aminotransferase_I/II_large"/>
</dbReference>
<dbReference type="InterPro" id="IPR005860">
    <property type="entry name" value="CobD"/>
</dbReference>
<protein>
    <recommendedName>
        <fullName evidence="4">threonine-phosphate decarboxylase</fullName>
        <ecNumber evidence="4">4.1.1.81</ecNumber>
    </recommendedName>
    <alternativeName>
        <fullName evidence="8">L-threonine-O-3-phosphate decarboxylase</fullName>
    </alternativeName>
</protein>
<dbReference type="Gene3D" id="3.90.1150.10">
    <property type="entry name" value="Aspartate Aminotransferase, domain 1"/>
    <property type="match status" value="1"/>
</dbReference>
<keyword evidence="5" id="KW-0169">Cobalamin biosynthesis</keyword>
<dbReference type="RefSeq" id="WP_062761012.1">
    <property type="nucleotide sequence ID" value="NZ_CP121045.1"/>
</dbReference>
<dbReference type="GeneID" id="97242213"/>
<dbReference type="OrthoDB" id="9799304at2"/>